<feature type="signal peptide" evidence="1">
    <location>
        <begin position="1"/>
        <end position="15"/>
    </location>
</feature>
<evidence type="ECO:0000256" key="1">
    <source>
        <dbReference type="SAM" id="SignalP"/>
    </source>
</evidence>
<comment type="caution">
    <text evidence="2">The sequence shown here is derived from an EMBL/GenBank/DDBJ whole genome shotgun (WGS) entry which is preliminary data.</text>
</comment>
<accession>A0A7J9GPJ7</accession>
<keyword evidence="1" id="KW-0732">Signal</keyword>
<gene>
    <name evidence="2" type="ORF">Gohar_009967</name>
</gene>
<reference evidence="2 3" key="1">
    <citation type="journal article" date="2019" name="Genome Biol. Evol.">
        <title>Insights into the evolution of the New World diploid cottons (Gossypium, subgenus Houzingenia) based on genome sequencing.</title>
        <authorList>
            <person name="Grover C.E."/>
            <person name="Arick M.A. 2nd"/>
            <person name="Thrash A."/>
            <person name="Conover J.L."/>
            <person name="Sanders W.S."/>
            <person name="Peterson D.G."/>
            <person name="Frelichowski J.E."/>
            <person name="Scheffler J.A."/>
            <person name="Scheffler B.E."/>
            <person name="Wendel J.F."/>
        </authorList>
    </citation>
    <scope>NUCLEOTIDE SEQUENCE [LARGE SCALE GENOMIC DNA]</scope>
    <source>
        <strain evidence="2">0</strain>
        <tissue evidence="2">Leaf</tissue>
    </source>
</reference>
<keyword evidence="3" id="KW-1185">Reference proteome</keyword>
<proteinExistence type="predicted"/>
<feature type="chain" id="PRO_5029799321" evidence="1">
    <location>
        <begin position="16"/>
        <end position="79"/>
    </location>
</feature>
<dbReference type="Proteomes" id="UP000593560">
    <property type="component" value="Unassembled WGS sequence"/>
</dbReference>
<protein>
    <submittedName>
        <fullName evidence="2">Uncharacterized protein</fullName>
    </submittedName>
</protein>
<dbReference type="AlphaFoldDB" id="A0A7J9GPJ7"/>
<dbReference type="OrthoDB" id="1001832at2759"/>
<dbReference type="EMBL" id="JABFAD010000006">
    <property type="protein sequence ID" value="MBA0799450.1"/>
    <property type="molecule type" value="Genomic_DNA"/>
</dbReference>
<name>A0A7J9GPJ7_9ROSI</name>
<evidence type="ECO:0000313" key="2">
    <source>
        <dbReference type="EMBL" id="MBA0799450.1"/>
    </source>
</evidence>
<evidence type="ECO:0000313" key="3">
    <source>
        <dbReference type="Proteomes" id="UP000593560"/>
    </source>
</evidence>
<organism evidence="2 3">
    <name type="scientific">Gossypium harknessii</name>
    <dbReference type="NCBI Taxonomy" id="34285"/>
    <lineage>
        <taxon>Eukaryota</taxon>
        <taxon>Viridiplantae</taxon>
        <taxon>Streptophyta</taxon>
        <taxon>Embryophyta</taxon>
        <taxon>Tracheophyta</taxon>
        <taxon>Spermatophyta</taxon>
        <taxon>Magnoliopsida</taxon>
        <taxon>eudicotyledons</taxon>
        <taxon>Gunneridae</taxon>
        <taxon>Pentapetalae</taxon>
        <taxon>rosids</taxon>
        <taxon>malvids</taxon>
        <taxon>Malvales</taxon>
        <taxon>Malvaceae</taxon>
        <taxon>Malvoideae</taxon>
        <taxon>Gossypium</taxon>
    </lineage>
</organism>
<sequence>MAFGIWVALVLNSHAVEEDYRPIVVTLEPRTNKGSRPFRCLDSWMLHVEFKALVRSSWEGDVLMVDNLKKFQECGTGLE</sequence>